<dbReference type="EMBL" id="WJIE01000012">
    <property type="protein sequence ID" value="MRG96561.1"/>
    <property type="molecule type" value="Genomic_DNA"/>
</dbReference>
<proteinExistence type="predicted"/>
<feature type="compositionally biased region" description="Basic and acidic residues" evidence="1">
    <location>
        <begin position="229"/>
        <end position="247"/>
    </location>
</feature>
<feature type="region of interest" description="Disordered" evidence="1">
    <location>
        <begin position="96"/>
        <end position="177"/>
    </location>
</feature>
<feature type="region of interest" description="Disordered" evidence="1">
    <location>
        <begin position="263"/>
        <end position="288"/>
    </location>
</feature>
<name>A0A6N7Q6Q1_9BACT</name>
<dbReference type="RefSeq" id="WP_153823367.1">
    <property type="nucleotide sequence ID" value="NZ_WJIE01000012.1"/>
</dbReference>
<comment type="caution">
    <text evidence="3">The sequence shown here is derived from an EMBL/GenBank/DDBJ whole genome shotgun (WGS) entry which is preliminary data.</text>
</comment>
<evidence type="ECO:0000313" key="3">
    <source>
        <dbReference type="EMBL" id="MRG96561.1"/>
    </source>
</evidence>
<feature type="compositionally biased region" description="Pro residues" evidence="1">
    <location>
        <begin position="101"/>
        <end position="118"/>
    </location>
</feature>
<sequence length="459" mass="50775">MRRGLLAPILLPLALGMCASPARADAPPKKTPWVVAACMRPHGPGIVRWTYDHAGKPVTEEPWITLIAESSAHHPIFVFNPRVGSKTRYMIPTEYSNHPCEPVPPEPKPPPPPKPVPAKRPAAKEEAEDEGGGGGGRERVDDEEPVEQRVRKHLITPPKEEPPPPSRPAKLRQDAILPREGVLSKESILPKREEKWVDEEHGLVDRGGALPELVDVPERKPLSVSSCEQTKEGCTREGKGNGDKKEETEFDKLAQQLALAAGLADDPSHDLHREDGKKHGIVGGEEPDGFNHPALQAAVAFLQLSAVARAQITAFEAQLKAAGKKNLPVMIHKTEQLSKEAIEYLRKKYGKKKLAGSLADMQVIGPYDVMSQFTDGLEGMFQAHHIFETARMKQLGFDPAKGPAVILTTARHDEIGRKLRARMKEVLNPKDPSQIWKAYQDVYADNPHWLEAIEKYFVK</sequence>
<feature type="signal peptide" evidence="2">
    <location>
        <begin position="1"/>
        <end position="24"/>
    </location>
</feature>
<protein>
    <submittedName>
        <fullName evidence="3">Uncharacterized protein</fullName>
    </submittedName>
</protein>
<evidence type="ECO:0000256" key="1">
    <source>
        <dbReference type="SAM" id="MobiDB-lite"/>
    </source>
</evidence>
<keyword evidence="4" id="KW-1185">Reference proteome</keyword>
<dbReference type="OrthoDB" id="5528474at2"/>
<dbReference type="Proteomes" id="UP000440224">
    <property type="component" value="Unassembled WGS sequence"/>
</dbReference>
<evidence type="ECO:0000313" key="4">
    <source>
        <dbReference type="Proteomes" id="UP000440224"/>
    </source>
</evidence>
<keyword evidence="2" id="KW-0732">Signal</keyword>
<organism evidence="3 4">
    <name type="scientific">Polyangium spumosum</name>
    <dbReference type="NCBI Taxonomy" id="889282"/>
    <lineage>
        <taxon>Bacteria</taxon>
        <taxon>Pseudomonadati</taxon>
        <taxon>Myxococcota</taxon>
        <taxon>Polyangia</taxon>
        <taxon>Polyangiales</taxon>
        <taxon>Polyangiaceae</taxon>
        <taxon>Polyangium</taxon>
    </lineage>
</organism>
<accession>A0A6N7Q6Q1</accession>
<reference evidence="3 4" key="1">
    <citation type="submission" date="2019-10" db="EMBL/GenBank/DDBJ databases">
        <title>A soil myxobacterium in the family Polyangiaceae.</title>
        <authorList>
            <person name="Li Y."/>
            <person name="Wang J."/>
        </authorList>
    </citation>
    <scope>NUCLEOTIDE SEQUENCE [LARGE SCALE GENOMIC DNA]</scope>
    <source>
        <strain evidence="3 4">DSM 14734</strain>
    </source>
</reference>
<evidence type="ECO:0000256" key="2">
    <source>
        <dbReference type="SAM" id="SignalP"/>
    </source>
</evidence>
<feature type="compositionally biased region" description="Basic and acidic residues" evidence="1">
    <location>
        <begin position="266"/>
        <end position="278"/>
    </location>
</feature>
<feature type="region of interest" description="Disordered" evidence="1">
    <location>
        <begin position="221"/>
        <end position="247"/>
    </location>
</feature>
<dbReference type="AlphaFoldDB" id="A0A6N7Q6Q1"/>
<feature type="chain" id="PRO_5026706239" evidence="2">
    <location>
        <begin position="25"/>
        <end position="459"/>
    </location>
</feature>
<gene>
    <name evidence="3" type="ORF">GF068_32245</name>
</gene>